<feature type="transmembrane region" description="Helical" evidence="1">
    <location>
        <begin position="173"/>
        <end position="194"/>
    </location>
</feature>
<dbReference type="AlphaFoldDB" id="A0A3R9P9T1"/>
<keyword evidence="1" id="KW-0472">Membrane</keyword>
<dbReference type="RefSeq" id="WP_125742102.1">
    <property type="nucleotide sequence ID" value="NZ_RCOR01000032.1"/>
</dbReference>
<feature type="transmembrane region" description="Helical" evidence="1">
    <location>
        <begin position="272"/>
        <end position="293"/>
    </location>
</feature>
<evidence type="ECO:0000313" key="2">
    <source>
        <dbReference type="EMBL" id="RSN68251.1"/>
    </source>
</evidence>
<accession>A0A3R9P9T1</accession>
<organism evidence="2 3">
    <name type="scientific">Candidatus Korarchaeum cryptofilum</name>
    <dbReference type="NCBI Taxonomy" id="498846"/>
    <lineage>
        <taxon>Archaea</taxon>
        <taxon>Thermoproteota</taxon>
        <taxon>Candidatus Korarchaeia</taxon>
        <taxon>Candidatus Korarchaeales</taxon>
        <taxon>Candidatus Korarchaeaceae</taxon>
        <taxon>Candidatus Korarchaeum</taxon>
    </lineage>
</organism>
<sequence>MPSEGPDGESLRTAYIETIKFIELTENGGIRLLQVYIAVLTAFITGGAVLFTQGYGKIENSVLFIPLAVILLFLAFLSIVLYHIFFRWDLTYSYNMATLEWISEKLRMARRMPDDKRILLRKRYDELNKKYRRFLVIPLPKRNKIPEWALIDETYGPLSPPVSIVAHPWFNRLLLVCTGGSLSLSVLLILYATLHLSTNAMIFLGALIFSYMYTILFEYHRKLRRKVYENEIELFKEFRKPESVRIGGFFFDMGSLELAPNKKEYERFIKELYPLLDFIIIVSFLFIVIIYLLELEFSYAMIIPLLFHLLAIGSRVLIPSFLSEEHTRK</sequence>
<dbReference type="Proteomes" id="UP000278149">
    <property type="component" value="Unassembled WGS sequence"/>
</dbReference>
<feature type="transmembrane region" description="Helical" evidence="1">
    <location>
        <begin position="299"/>
        <end position="318"/>
    </location>
</feature>
<keyword evidence="1" id="KW-1133">Transmembrane helix</keyword>
<reference evidence="2 3" key="1">
    <citation type="submission" date="2018-10" db="EMBL/GenBank/DDBJ databases">
        <title>Co-occurring genomic capacity for anaerobic methane metabolism and dissimilatory sulfite reduction discovered in the Korarchaeota.</title>
        <authorList>
            <person name="Mckay L.J."/>
            <person name="Dlakic M."/>
            <person name="Fields M.W."/>
            <person name="Delmont T.O."/>
            <person name="Eren A.M."/>
            <person name="Jay Z.J."/>
            <person name="Klingelsmith K.B."/>
            <person name="Rusch D.B."/>
            <person name="Inskeep W.P."/>
        </authorList>
    </citation>
    <scope>NUCLEOTIDE SEQUENCE [LARGE SCALE GENOMIC DNA]</scope>
    <source>
        <strain evidence="2 3">WS</strain>
    </source>
</reference>
<keyword evidence="1" id="KW-0812">Transmembrane</keyword>
<feature type="transmembrane region" description="Helical" evidence="1">
    <location>
        <begin position="63"/>
        <end position="86"/>
    </location>
</feature>
<proteinExistence type="predicted"/>
<dbReference type="EMBL" id="RCOR01000032">
    <property type="protein sequence ID" value="RSN68251.1"/>
    <property type="molecule type" value="Genomic_DNA"/>
</dbReference>
<feature type="transmembrane region" description="Helical" evidence="1">
    <location>
        <begin position="200"/>
        <end position="219"/>
    </location>
</feature>
<gene>
    <name evidence="2" type="ORF">D9Q81_06495</name>
</gene>
<name>A0A3R9P9T1_9CREN</name>
<evidence type="ECO:0000256" key="1">
    <source>
        <dbReference type="SAM" id="Phobius"/>
    </source>
</evidence>
<feature type="transmembrane region" description="Helical" evidence="1">
    <location>
        <begin position="30"/>
        <end position="51"/>
    </location>
</feature>
<protein>
    <submittedName>
        <fullName evidence="2">Uncharacterized protein</fullName>
    </submittedName>
</protein>
<comment type="caution">
    <text evidence="2">The sequence shown here is derived from an EMBL/GenBank/DDBJ whole genome shotgun (WGS) entry which is preliminary data.</text>
</comment>
<evidence type="ECO:0000313" key="3">
    <source>
        <dbReference type="Proteomes" id="UP000278149"/>
    </source>
</evidence>